<dbReference type="AlphaFoldDB" id="A0ABD1DZC5"/>
<feature type="transmembrane region" description="Helical" evidence="2">
    <location>
        <begin position="173"/>
        <end position="191"/>
    </location>
</feature>
<keyword evidence="4" id="KW-1185">Reference proteome</keyword>
<keyword evidence="2" id="KW-1133">Transmembrane helix</keyword>
<evidence type="ECO:0000313" key="3">
    <source>
        <dbReference type="EMBL" id="KAL1487664.1"/>
    </source>
</evidence>
<reference evidence="3 4" key="1">
    <citation type="submission" date="2024-05" db="EMBL/GenBank/DDBJ databases">
        <title>Genetic variation in Jamaican populations of the coffee berry borer (Hypothenemus hampei).</title>
        <authorList>
            <person name="Errbii M."/>
            <person name="Myrie A."/>
        </authorList>
    </citation>
    <scope>NUCLEOTIDE SEQUENCE [LARGE SCALE GENOMIC DNA]</scope>
    <source>
        <strain evidence="3">JA-Hopewell-2020-01-JO</strain>
        <tissue evidence="3">Whole body</tissue>
    </source>
</reference>
<dbReference type="Proteomes" id="UP001566132">
    <property type="component" value="Unassembled WGS sequence"/>
</dbReference>
<accession>A0ABD1DZC5</accession>
<comment type="caution">
    <text evidence="3">The sequence shown here is derived from an EMBL/GenBank/DDBJ whole genome shotgun (WGS) entry which is preliminary data.</text>
</comment>
<evidence type="ECO:0000256" key="1">
    <source>
        <dbReference type="SAM" id="MobiDB-lite"/>
    </source>
</evidence>
<dbReference type="EMBL" id="JBDJPC010000021">
    <property type="protein sequence ID" value="KAL1487664.1"/>
    <property type="molecule type" value="Genomic_DNA"/>
</dbReference>
<sequence length="230" mass="26750">MLIIPKYPYLAREETRGILQYTEEVCPMVEKTYFCQQQFQPRDECLEQLLNTSTPDLLNCPIFKVNAAESIAEQISRKTVLILPTRPKRMMARCADNQEYLEINRSTLVQMHDQCETRPLILPEVKLENLKSSKILVTPNLTKIELEDIYRLREANNQYFPIDQLESQTRGTWPSYVLGLCFILTIILVATQWKKFRQLKLACQKKSDTNIQSPGPEADPPKPRSRIFEA</sequence>
<feature type="compositionally biased region" description="Basic and acidic residues" evidence="1">
    <location>
        <begin position="219"/>
        <end position="230"/>
    </location>
</feature>
<name>A0ABD1DZC5_HYPHA</name>
<evidence type="ECO:0000313" key="4">
    <source>
        <dbReference type="Proteomes" id="UP001566132"/>
    </source>
</evidence>
<organism evidence="3 4">
    <name type="scientific">Hypothenemus hampei</name>
    <name type="common">Coffee berry borer</name>
    <dbReference type="NCBI Taxonomy" id="57062"/>
    <lineage>
        <taxon>Eukaryota</taxon>
        <taxon>Metazoa</taxon>
        <taxon>Ecdysozoa</taxon>
        <taxon>Arthropoda</taxon>
        <taxon>Hexapoda</taxon>
        <taxon>Insecta</taxon>
        <taxon>Pterygota</taxon>
        <taxon>Neoptera</taxon>
        <taxon>Endopterygota</taxon>
        <taxon>Coleoptera</taxon>
        <taxon>Polyphaga</taxon>
        <taxon>Cucujiformia</taxon>
        <taxon>Curculionidae</taxon>
        <taxon>Scolytinae</taxon>
        <taxon>Hypothenemus</taxon>
    </lineage>
</organism>
<keyword evidence="2" id="KW-0812">Transmembrane</keyword>
<evidence type="ECO:0000256" key="2">
    <source>
        <dbReference type="SAM" id="Phobius"/>
    </source>
</evidence>
<gene>
    <name evidence="3" type="ORF">ABEB36_015641</name>
</gene>
<keyword evidence="2" id="KW-0472">Membrane</keyword>
<feature type="region of interest" description="Disordered" evidence="1">
    <location>
        <begin position="208"/>
        <end position="230"/>
    </location>
</feature>
<proteinExistence type="predicted"/>
<protein>
    <submittedName>
        <fullName evidence="3">Uncharacterized protein</fullName>
    </submittedName>
</protein>